<sequence>MKRYTIIGTTVLILALITVSITTATAISCTCGDICVNETGWWRDSGAFHANATPIQAAADNATAGEIICVKAGDYNEAISIETAHLTLAGEGADVVNVTSVGPDDHVFEVAADYVNISGFNVTGTTKNFGIYLNGADHCIVSDNAASNNKYRGIYLDSSSSNRLLNNTASKNDCGIELWSSSNNILKGNTANLNYYDGIYLDSSSNNTLLNNTVSKNDCGIELWSSSNNILKGNTANLNYYDGIYLDSSSNNTLLNNTASKNDYGIELWSSSNNILKGNTANLNYYDGIYLDSSSNNTLPNNTASKNDYGIELNDSSNNTLTGSTASGNHDGINLYDSSDNLIYNNYWDNTNNAYDDGSNRWNITTITAEPNIIGGPSIGGNYWSDYNGTDTDGDGLGEETYNIGSGNFDYHPLCPPSVKGDLNGDGILTPADAAIALHLVATGAHDDATDVSGDGQVTSLDALMILQAAAGMVEL</sequence>
<evidence type="ECO:0000313" key="2">
    <source>
        <dbReference type="Proteomes" id="UP000248329"/>
    </source>
</evidence>
<protein>
    <submittedName>
        <fullName evidence="1">Uncharacterized protein</fullName>
    </submittedName>
</protein>
<gene>
    <name evidence="1" type="ORF">C4B59_06135</name>
</gene>
<comment type="caution">
    <text evidence="1">The sequence shown here is derived from an EMBL/GenBank/DDBJ whole genome shotgun (WGS) entry which is preliminary data.</text>
</comment>
<evidence type="ECO:0000313" key="1">
    <source>
        <dbReference type="EMBL" id="PXF61132.1"/>
    </source>
</evidence>
<organism evidence="1 2">
    <name type="scientific">Candidatus Methanogaster sp</name>
    <dbReference type="NCBI Taxonomy" id="3386292"/>
    <lineage>
        <taxon>Archaea</taxon>
        <taxon>Methanobacteriati</taxon>
        <taxon>Methanobacteriota</taxon>
        <taxon>Stenosarchaea group</taxon>
        <taxon>Methanomicrobia</taxon>
        <taxon>Methanosarcinales</taxon>
        <taxon>ANME-2 cluster</taxon>
        <taxon>Candidatus Methanogasteraceae</taxon>
        <taxon>Candidatus Methanogaster</taxon>
    </lineage>
</organism>
<dbReference type="EMBL" id="PQXF01000008">
    <property type="protein sequence ID" value="PXF61132.1"/>
    <property type="molecule type" value="Genomic_DNA"/>
</dbReference>
<accession>A0AC61L4D6</accession>
<proteinExistence type="predicted"/>
<name>A0AC61L4D6_9EURY</name>
<dbReference type="Proteomes" id="UP000248329">
    <property type="component" value="Unassembled WGS sequence"/>
</dbReference>
<reference evidence="1" key="1">
    <citation type="submission" date="2018-01" db="EMBL/GenBank/DDBJ databases">
        <authorList>
            <person name="Krukenberg V."/>
        </authorList>
    </citation>
    <scope>NUCLEOTIDE SEQUENCE</scope>
    <source>
        <strain evidence="1">E20ANME2</strain>
    </source>
</reference>